<dbReference type="InterPro" id="IPR036872">
    <property type="entry name" value="CH_dom_sf"/>
</dbReference>
<dbReference type="Pfam" id="PF04628">
    <property type="entry name" value="Sedlin_N"/>
    <property type="match status" value="1"/>
</dbReference>
<dbReference type="Pfam" id="PF00307">
    <property type="entry name" value="CH"/>
    <property type="match status" value="1"/>
</dbReference>
<proteinExistence type="inferred from homology"/>
<dbReference type="Gene3D" id="1.10.418.10">
    <property type="entry name" value="Calponin-like domain"/>
    <property type="match status" value="1"/>
</dbReference>
<evidence type="ECO:0000313" key="7">
    <source>
        <dbReference type="EMBL" id="CAG5097336.1"/>
    </source>
</evidence>
<dbReference type="SMART" id="SM01203">
    <property type="entry name" value="DUF3585"/>
    <property type="match status" value="1"/>
</dbReference>
<sequence>MYLTRERPLLETEFNQKREKEQRHLCQLIAHASLDLVEARARATSQCFLKSVDRFNEWHISAYLTPGGAKFIMVHDQINEDAVRNFFQDVNDIWLRLRLNPFYNPDGEIKNKSFLLRVRAIGQRLLAMELKELLKWVNGHLRLRNSPEIQNFTRDWVDGKAYLSIIYNHRPDMIRLDVSNQSPDEMFEQIVQVSETKLKIKPFFSQEDLLRGSALLENITFVAELYYLLAQERGMKKNPEETCFISSKEKEGSSLTRRLFERCEFEKRFHEICSTDEDILNNNSLPQLENFMKKEAGEKIKLEDEKSATSESGFDLRLKFKEITIDSNSESDNAQSNNPSIKSGNPFGDDSEEEQESLKEETEEREKRKESENGNPFGDCESSDEGAEEVKVPIPAPRSKITEPPGNPFGSASEDEEEDDSETNPFAKKPPARPPPPKIVNSPRKKEMAPLPPPNVAPFNPSRPKRPPPPKPKGKAPGYGNPVVKRTVTVNTDEIRSQLLKVEEEIHGLESQCQKLEDIIRVTESQDDAVIEDDQELFKEWISIIKNRTALAEKHKFLGYQLRFNLLDERHAELEYQMRKVLNKPCEDDSHVEVEELLMAQIVDVVNKKDELSQLIENSSKPENFEPEAQFDIPAEKQVARVKKSGTIRKLKKILIKKPKDKPEKSKKSAKK</sequence>
<keyword evidence="4" id="KW-0175">Coiled coil</keyword>
<evidence type="ECO:0000256" key="5">
    <source>
        <dbReference type="SAM" id="MobiDB-lite"/>
    </source>
</evidence>
<evidence type="ECO:0000256" key="2">
    <source>
        <dbReference type="ARBA" id="ARBA00006626"/>
    </source>
</evidence>
<feature type="compositionally biased region" description="Polar residues" evidence="5">
    <location>
        <begin position="327"/>
        <end position="343"/>
    </location>
</feature>
<keyword evidence="8" id="KW-1185">Reference proteome</keyword>
<dbReference type="SUPFAM" id="SSF47576">
    <property type="entry name" value="Calponin-homology domain, CH-domain"/>
    <property type="match status" value="1"/>
</dbReference>
<dbReference type="PANTHER" id="PTHR12403">
    <property type="entry name" value="TRAFFICKING PROTEIN PARTICLE COMPLEX SUBUNIT 2"/>
    <property type="match status" value="1"/>
</dbReference>
<protein>
    <submittedName>
        <fullName evidence="7">Oidioi.mRNA.OKI2018_I69.XSR.g15031.t1.cds</fullName>
    </submittedName>
</protein>
<evidence type="ECO:0000313" key="8">
    <source>
        <dbReference type="Proteomes" id="UP001158576"/>
    </source>
</evidence>
<organism evidence="7 8">
    <name type="scientific">Oikopleura dioica</name>
    <name type="common">Tunicate</name>
    <dbReference type="NCBI Taxonomy" id="34765"/>
    <lineage>
        <taxon>Eukaryota</taxon>
        <taxon>Metazoa</taxon>
        <taxon>Chordata</taxon>
        <taxon>Tunicata</taxon>
        <taxon>Appendicularia</taxon>
        <taxon>Copelata</taxon>
        <taxon>Oikopleuridae</taxon>
        <taxon>Oikopleura</taxon>
    </lineage>
</organism>
<name>A0ABN7SDB0_OIKDI</name>
<comment type="similarity">
    <text evidence="2">Belongs to the TRAPP small subunits family. Sedlin subfamily.</text>
</comment>
<feature type="compositionally biased region" description="Basic residues" evidence="5">
    <location>
        <begin position="463"/>
        <end position="474"/>
    </location>
</feature>
<evidence type="ECO:0000256" key="1">
    <source>
        <dbReference type="ARBA" id="ARBA00004556"/>
    </source>
</evidence>
<comment type="subcellular location">
    <subcellularLocation>
        <location evidence="1">Cytoplasm</location>
        <location evidence="1">Perinuclear region</location>
    </subcellularLocation>
</comment>
<dbReference type="SUPFAM" id="SSF64356">
    <property type="entry name" value="SNARE-like"/>
    <property type="match status" value="1"/>
</dbReference>
<dbReference type="InterPro" id="IPR001715">
    <property type="entry name" value="CH_dom"/>
</dbReference>
<gene>
    <name evidence="7" type="ORF">OKIOD_LOCUS6589</name>
</gene>
<dbReference type="InterPro" id="IPR011012">
    <property type="entry name" value="Longin-like_dom_sf"/>
</dbReference>
<dbReference type="CDD" id="cd14825">
    <property type="entry name" value="TRAPPC2_sedlin"/>
    <property type="match status" value="1"/>
</dbReference>
<keyword evidence="3" id="KW-0813">Transport</keyword>
<feature type="coiled-coil region" evidence="4">
    <location>
        <begin position="492"/>
        <end position="526"/>
    </location>
</feature>
<evidence type="ECO:0000259" key="6">
    <source>
        <dbReference type="PROSITE" id="PS50021"/>
    </source>
</evidence>
<evidence type="ECO:0000256" key="4">
    <source>
        <dbReference type="SAM" id="Coils"/>
    </source>
</evidence>
<dbReference type="Pfam" id="PF12130">
    <property type="entry name" value="bMERB_dom"/>
    <property type="match status" value="1"/>
</dbReference>
<feature type="compositionally biased region" description="Acidic residues" evidence="5">
    <location>
        <begin position="413"/>
        <end position="422"/>
    </location>
</feature>
<dbReference type="EMBL" id="OU015569">
    <property type="protein sequence ID" value="CAG5097336.1"/>
    <property type="molecule type" value="Genomic_DNA"/>
</dbReference>
<dbReference type="Proteomes" id="UP001158576">
    <property type="component" value="Chromosome XSR"/>
</dbReference>
<evidence type="ECO:0000256" key="3">
    <source>
        <dbReference type="ARBA" id="ARBA00022892"/>
    </source>
</evidence>
<dbReference type="Gene3D" id="3.30.450.70">
    <property type="match status" value="1"/>
</dbReference>
<dbReference type="InterPro" id="IPR006722">
    <property type="entry name" value="Sedlin"/>
</dbReference>
<dbReference type="PROSITE" id="PS50021">
    <property type="entry name" value="CH"/>
    <property type="match status" value="1"/>
</dbReference>
<accession>A0ABN7SDB0</accession>
<dbReference type="SMART" id="SM00033">
    <property type="entry name" value="CH"/>
    <property type="match status" value="1"/>
</dbReference>
<feature type="domain" description="Calponin-homology (CH)" evidence="6">
    <location>
        <begin position="127"/>
        <end position="230"/>
    </location>
</feature>
<reference evidence="7 8" key="1">
    <citation type="submission" date="2021-04" db="EMBL/GenBank/DDBJ databases">
        <authorList>
            <person name="Bliznina A."/>
        </authorList>
    </citation>
    <scope>NUCLEOTIDE SEQUENCE [LARGE SCALE GENOMIC DNA]</scope>
</reference>
<feature type="compositionally biased region" description="Basic and acidic residues" evidence="5">
    <location>
        <begin position="356"/>
        <end position="372"/>
    </location>
</feature>
<feature type="region of interest" description="Disordered" evidence="5">
    <location>
        <begin position="327"/>
        <end position="483"/>
    </location>
</feature>
<dbReference type="InterPro" id="IPR022735">
    <property type="entry name" value="bMERB_dom"/>
</dbReference>
<keyword evidence="3" id="KW-0931">ER-Golgi transport</keyword>